<dbReference type="CDD" id="cd05483">
    <property type="entry name" value="retropepsin_like_bacteria"/>
    <property type="match status" value="1"/>
</dbReference>
<keyword evidence="1" id="KW-0472">Membrane</keyword>
<dbReference type="KEGG" id="rga:RGR602_CH02195"/>
<protein>
    <submittedName>
        <fullName evidence="2">Peptidase aspartic family protein</fullName>
    </submittedName>
</protein>
<dbReference type="EMBL" id="CP006877">
    <property type="protein sequence ID" value="AJD41523.1"/>
    <property type="molecule type" value="Genomic_DNA"/>
</dbReference>
<dbReference type="HOGENOM" id="CLU_099411_0_0_5"/>
<dbReference type="InterPro" id="IPR001969">
    <property type="entry name" value="Aspartic_peptidase_AS"/>
</dbReference>
<keyword evidence="1" id="KW-0812">Transmembrane</keyword>
<dbReference type="AlphaFoldDB" id="A0A0B4X4X8"/>
<dbReference type="InterPro" id="IPR034122">
    <property type="entry name" value="Retropepsin-like_bacterial"/>
</dbReference>
<proteinExistence type="predicted"/>
<dbReference type="Gene3D" id="2.40.70.10">
    <property type="entry name" value="Acid Proteases"/>
    <property type="match status" value="1"/>
</dbReference>
<dbReference type="Pfam" id="PF13975">
    <property type="entry name" value="gag-asp_proteas"/>
    <property type="match status" value="1"/>
</dbReference>
<dbReference type="Proteomes" id="UP000031368">
    <property type="component" value="Chromosome"/>
</dbReference>
<keyword evidence="1" id="KW-1133">Transmembrane helix</keyword>
<name>A0A0B4X4X8_9HYPH</name>
<dbReference type="NCBIfam" id="TIGR02281">
    <property type="entry name" value="clan_AA_DTGA"/>
    <property type="match status" value="1"/>
</dbReference>
<dbReference type="GO" id="GO:0004190">
    <property type="term" value="F:aspartic-type endopeptidase activity"/>
    <property type="evidence" value="ECO:0007669"/>
    <property type="project" value="InterPro"/>
</dbReference>
<dbReference type="RefSeq" id="WP_039845102.1">
    <property type="nucleotide sequence ID" value="NZ_CP006877.1"/>
</dbReference>
<keyword evidence="3" id="KW-1185">Reference proteome</keyword>
<evidence type="ECO:0000313" key="3">
    <source>
        <dbReference type="Proteomes" id="UP000031368"/>
    </source>
</evidence>
<gene>
    <name evidence="2" type="ORF">RGR602_CH02195</name>
</gene>
<feature type="transmembrane region" description="Helical" evidence="1">
    <location>
        <begin position="66"/>
        <end position="82"/>
    </location>
</feature>
<dbReference type="PROSITE" id="PS00141">
    <property type="entry name" value="ASP_PROTEASE"/>
    <property type="match status" value="1"/>
</dbReference>
<accession>A0A0B4X4X8</accession>
<reference evidence="2 3" key="1">
    <citation type="submission" date="2013-11" db="EMBL/GenBank/DDBJ databases">
        <title>Complete genome sequence of Rhizobium gallicum bv. gallicum R602.</title>
        <authorList>
            <person name="Bustos P."/>
            <person name="Santamaria R.I."/>
            <person name="Lozano L."/>
            <person name="Acosta J.L."/>
            <person name="Ormeno-Orrillo E."/>
            <person name="Rogel M.A."/>
            <person name="Romero D."/>
            <person name="Cevallos M.A."/>
            <person name="Martinez-Romero E."/>
            <person name="Gonzalez V."/>
        </authorList>
    </citation>
    <scope>NUCLEOTIDE SEQUENCE [LARGE SCALE GENOMIC DNA]</scope>
    <source>
        <strain evidence="2 3">R602</strain>
    </source>
</reference>
<organism evidence="2 3">
    <name type="scientific">Rhizobium gallicum bv. gallicum R602sp</name>
    <dbReference type="NCBI Taxonomy" id="1041138"/>
    <lineage>
        <taxon>Bacteria</taxon>
        <taxon>Pseudomonadati</taxon>
        <taxon>Pseudomonadota</taxon>
        <taxon>Alphaproteobacteria</taxon>
        <taxon>Hyphomicrobiales</taxon>
        <taxon>Rhizobiaceae</taxon>
        <taxon>Rhizobium/Agrobacterium group</taxon>
        <taxon>Rhizobium</taxon>
    </lineage>
</organism>
<dbReference type="SUPFAM" id="SSF50630">
    <property type="entry name" value="Acid proteases"/>
    <property type="match status" value="1"/>
</dbReference>
<dbReference type="InterPro" id="IPR021109">
    <property type="entry name" value="Peptidase_aspartic_dom_sf"/>
</dbReference>
<dbReference type="InterPro" id="IPR011969">
    <property type="entry name" value="Clan_AA_Asp_peptidase_C"/>
</dbReference>
<feature type="transmembrane region" description="Helical" evidence="1">
    <location>
        <begin position="37"/>
        <end position="54"/>
    </location>
</feature>
<evidence type="ECO:0000256" key="1">
    <source>
        <dbReference type="SAM" id="Phobius"/>
    </source>
</evidence>
<sequence>MNRLGLFLLILGIGLAVLVYNHDSDRVLGMNIDDFGRMIYLLPIVLMLSAGIWASRRSAGETMRNLMIWLVIILALATVYLYRQDLFGVGDRLLAGLVPGRAVVVTTSEGSSEIILHKLLNGHFEADVSVNGQTIPMLVDTGASMVALSHADAERIGIIPENLTYSMTVMTANGRARAAPVTLDRIAIGPIVRTGVAASVAADGALDQSLLGMSFLQTLGSLQMQTDELRMRD</sequence>
<dbReference type="GO" id="GO:0006508">
    <property type="term" value="P:proteolysis"/>
    <property type="evidence" value="ECO:0007669"/>
    <property type="project" value="InterPro"/>
</dbReference>
<evidence type="ECO:0000313" key="2">
    <source>
        <dbReference type="EMBL" id="AJD41523.1"/>
    </source>
</evidence>